<dbReference type="OrthoDB" id="290829at2759"/>
<dbReference type="EMBL" id="CT868429">
    <property type="protein sequence ID" value="CAK81992.1"/>
    <property type="molecule type" value="Genomic_DNA"/>
</dbReference>
<dbReference type="GeneID" id="5035174"/>
<sequence length="546" mass="64454">MENSKDQFGDIPQSKLHQKSSTPNKSYSVPRKYDKLIHKTTQIPRISIQRLIEKMDQDNDGWIKKDDILVFSKKHYLFFEDELAQAMIDEAISKRIVAFKDQLKEPINIDEVLGAVQLHYVLNQDHIWVEKSRPYRDHWIQLLMAAGEKLPSNHDLPPVKISKVHDMHEMEPFPFKPKLNSSQSQIIHTSELQEPRQFPEQQPEAGILLQETIMIKPINNGIIKEQGTDNPFEKVVNSKFNNNDQQQSYPTLRFETQAYYNEAERLSKDPKLCKSSRNPIFKFMPENLNYKVDKLNSQKQSQDQNQTQQFGQTATKYLSQPVLLKKPYHGLSDTGFQTSDSKYFQPNQTKKQHNEDQNADKQHIFYATFKPEDVQTLKNKLANLKQREKEKLQDFYNPPSTHKFRDDVLDKKKTLFKTRIKPDPLTNPHMMSEHDQRPQFAIEEDEKKQLREEQKQQDYIDDCMGTHKQTKQWIKYFPTADLNHNFVDHKRPNFIDKGNYQEPGLILFQFLREGASAKDDFQLFHRQLRTNDKHLYLGIQMDPNQQ</sequence>
<organism evidence="2 3">
    <name type="scientific">Paramecium tetraurelia</name>
    <dbReference type="NCBI Taxonomy" id="5888"/>
    <lineage>
        <taxon>Eukaryota</taxon>
        <taxon>Sar</taxon>
        <taxon>Alveolata</taxon>
        <taxon>Ciliophora</taxon>
        <taxon>Intramacronucleata</taxon>
        <taxon>Oligohymenophorea</taxon>
        <taxon>Peniculida</taxon>
        <taxon>Parameciidae</taxon>
        <taxon>Paramecium</taxon>
    </lineage>
</organism>
<dbReference type="OMA" id="HEMEPFP"/>
<dbReference type="InParanoid" id="A0DG25"/>
<gene>
    <name evidence="2" type="ORF">GSPATT00002120001</name>
</gene>
<feature type="region of interest" description="Disordered" evidence="1">
    <location>
        <begin position="1"/>
        <end position="28"/>
    </location>
</feature>
<dbReference type="HOGENOM" id="CLU_506681_0_0_1"/>
<protein>
    <recommendedName>
        <fullName evidence="4">EF-hand domain-containing protein</fullName>
    </recommendedName>
</protein>
<feature type="compositionally biased region" description="Polar residues" evidence="1">
    <location>
        <begin position="336"/>
        <end position="349"/>
    </location>
</feature>
<dbReference type="RefSeq" id="XP_001449389.1">
    <property type="nucleotide sequence ID" value="XM_001449352.1"/>
</dbReference>
<dbReference type="KEGG" id="ptm:GSPATT00002120001"/>
<accession>A0DG25</accession>
<reference evidence="2 3" key="1">
    <citation type="journal article" date="2006" name="Nature">
        <title>Global trends of whole-genome duplications revealed by the ciliate Paramecium tetraurelia.</title>
        <authorList>
            <consortium name="Genoscope"/>
            <person name="Aury J.-M."/>
            <person name="Jaillon O."/>
            <person name="Duret L."/>
            <person name="Noel B."/>
            <person name="Jubin C."/>
            <person name="Porcel B.M."/>
            <person name="Segurens B."/>
            <person name="Daubin V."/>
            <person name="Anthouard V."/>
            <person name="Aiach N."/>
            <person name="Arnaiz O."/>
            <person name="Billaut A."/>
            <person name="Beisson J."/>
            <person name="Blanc I."/>
            <person name="Bouhouche K."/>
            <person name="Camara F."/>
            <person name="Duharcourt S."/>
            <person name="Guigo R."/>
            <person name="Gogendeau D."/>
            <person name="Katinka M."/>
            <person name="Keller A.-M."/>
            <person name="Kissmehl R."/>
            <person name="Klotz C."/>
            <person name="Koll F."/>
            <person name="Le Moue A."/>
            <person name="Lepere C."/>
            <person name="Malinsky S."/>
            <person name="Nowacki M."/>
            <person name="Nowak J.K."/>
            <person name="Plattner H."/>
            <person name="Poulain J."/>
            <person name="Ruiz F."/>
            <person name="Serrano V."/>
            <person name="Zagulski M."/>
            <person name="Dessen P."/>
            <person name="Betermier M."/>
            <person name="Weissenbach J."/>
            <person name="Scarpelli C."/>
            <person name="Schachter V."/>
            <person name="Sperling L."/>
            <person name="Meyer E."/>
            <person name="Cohen J."/>
            <person name="Wincker P."/>
        </authorList>
    </citation>
    <scope>NUCLEOTIDE SEQUENCE [LARGE SCALE GENOMIC DNA]</scope>
    <source>
        <strain evidence="2 3">Stock d4-2</strain>
    </source>
</reference>
<dbReference type="AlphaFoldDB" id="A0DG25"/>
<proteinExistence type="predicted"/>
<evidence type="ECO:0000313" key="2">
    <source>
        <dbReference type="EMBL" id="CAK81992.1"/>
    </source>
</evidence>
<keyword evidence="3" id="KW-1185">Reference proteome</keyword>
<dbReference type="eggNOG" id="ENOG502SJVW">
    <property type="taxonomic scope" value="Eukaryota"/>
</dbReference>
<dbReference type="Proteomes" id="UP000000600">
    <property type="component" value="Unassembled WGS sequence"/>
</dbReference>
<feature type="region of interest" description="Disordered" evidence="1">
    <location>
        <begin position="336"/>
        <end position="358"/>
    </location>
</feature>
<evidence type="ECO:0000256" key="1">
    <source>
        <dbReference type="SAM" id="MobiDB-lite"/>
    </source>
</evidence>
<evidence type="ECO:0000313" key="3">
    <source>
        <dbReference type="Proteomes" id="UP000000600"/>
    </source>
</evidence>
<name>A0DG25_PARTE</name>
<evidence type="ECO:0008006" key="4">
    <source>
        <dbReference type="Google" id="ProtNLM"/>
    </source>
</evidence>